<dbReference type="PANTHER" id="PTHR43257">
    <property type="entry name" value="PYRUVATE DEHYDROGENASE E1 COMPONENT BETA SUBUNIT"/>
    <property type="match status" value="1"/>
</dbReference>
<keyword evidence="2" id="KW-0560">Oxidoreductase</keyword>
<evidence type="ECO:0000313" key="5">
    <source>
        <dbReference type="EMBL" id="OKH95516.1"/>
    </source>
</evidence>
<dbReference type="EMBL" id="LFBV01000001">
    <property type="protein sequence ID" value="OKH95516.1"/>
    <property type="molecule type" value="Genomic_DNA"/>
</dbReference>
<dbReference type="FunFam" id="3.40.50.970:FF:000001">
    <property type="entry name" value="Pyruvate dehydrogenase E1 beta subunit"/>
    <property type="match status" value="1"/>
</dbReference>
<dbReference type="Gene3D" id="3.40.50.970">
    <property type="match status" value="1"/>
</dbReference>
<dbReference type="Pfam" id="PF02779">
    <property type="entry name" value="Transket_pyr"/>
    <property type="match status" value="1"/>
</dbReference>
<feature type="domain" description="Transketolase-like pyrimidine-binding" evidence="4">
    <location>
        <begin position="6"/>
        <end position="181"/>
    </location>
</feature>
<dbReference type="Pfam" id="PF02780">
    <property type="entry name" value="Transketolase_C"/>
    <property type="match status" value="1"/>
</dbReference>
<protein>
    <submittedName>
        <fullName evidence="5">2-oxoisovalerate dehydrogenase</fullName>
    </submittedName>
</protein>
<dbReference type="SUPFAM" id="SSF52518">
    <property type="entry name" value="Thiamin diphosphate-binding fold (THDP-binding)"/>
    <property type="match status" value="1"/>
</dbReference>
<dbReference type="AlphaFoldDB" id="A0A1Q4VCH4"/>
<comment type="cofactor">
    <cofactor evidence="1">
        <name>thiamine diphosphate</name>
        <dbReference type="ChEBI" id="CHEBI:58937"/>
    </cofactor>
</comment>
<dbReference type="InterPro" id="IPR009014">
    <property type="entry name" value="Transketo_C/PFOR_II"/>
</dbReference>
<keyword evidence="3" id="KW-0786">Thiamine pyrophosphate</keyword>
<accession>A0A1Q4VCH4</accession>
<dbReference type="InterPro" id="IPR029061">
    <property type="entry name" value="THDP-binding"/>
</dbReference>
<keyword evidence="6" id="KW-1185">Reference proteome</keyword>
<proteinExistence type="predicted"/>
<dbReference type="InterPro" id="IPR005475">
    <property type="entry name" value="Transketolase-like_Pyr-bd"/>
</dbReference>
<evidence type="ECO:0000313" key="6">
    <source>
        <dbReference type="Proteomes" id="UP000186455"/>
    </source>
</evidence>
<dbReference type="GO" id="GO:0000287">
    <property type="term" value="F:magnesium ion binding"/>
    <property type="evidence" value="ECO:0007669"/>
    <property type="project" value="UniProtKB-ARBA"/>
</dbReference>
<name>A0A1Q4VCH4_9ACTN</name>
<dbReference type="FunFam" id="3.40.50.920:FF:000001">
    <property type="entry name" value="Pyruvate dehydrogenase E1 beta subunit"/>
    <property type="match status" value="1"/>
</dbReference>
<dbReference type="GO" id="GO:0016491">
    <property type="term" value="F:oxidoreductase activity"/>
    <property type="evidence" value="ECO:0007669"/>
    <property type="project" value="UniProtKB-KW"/>
</dbReference>
<evidence type="ECO:0000259" key="4">
    <source>
        <dbReference type="SMART" id="SM00861"/>
    </source>
</evidence>
<evidence type="ECO:0000256" key="3">
    <source>
        <dbReference type="ARBA" id="ARBA00023052"/>
    </source>
</evidence>
<dbReference type="GeneID" id="96793682"/>
<gene>
    <name evidence="5" type="ORF">AB852_01420</name>
</gene>
<sequence length="326" mass="35579">MAVKKLPIAKAINESLRRALDTDPKVLVMGEDVGKLGGVFRVTDGLQKDFGEERVIDTPLAESGIVGTAIGLALRGYRPVVEIQFDGFVFPAYDQIVTQLAKMHARALGKIKLPVVIRIPYGGGIGAVEHHSESPEALFAHVAGLKVVSPSNSSDAYWMLQQAIQSDDPVIFFEPKRRYWDKSEVDPESIPGPLHKASVVRTGTDLTLVAYGPMVKVCLEAAAAAEEEGRSLEVVDLRSISPIDFDTVQTSVEKTRRLVVVHEAPVFLGSGAELAARITERSFYHLEAPVLRVGGYHAPYPPARLEEEYLPGLDRVLDAVDRSLAY</sequence>
<comment type="caution">
    <text evidence="5">The sequence shown here is derived from an EMBL/GenBank/DDBJ whole genome shotgun (WGS) entry which is preliminary data.</text>
</comment>
<reference evidence="5 6" key="1">
    <citation type="submission" date="2015-06" db="EMBL/GenBank/DDBJ databases">
        <title>Cloning and characterization of the uncialamcin biosynthetic gene cluster.</title>
        <authorList>
            <person name="Yan X."/>
            <person name="Huang T."/>
            <person name="Ge H."/>
            <person name="Shen B."/>
        </authorList>
    </citation>
    <scope>NUCLEOTIDE SEQUENCE [LARGE SCALE GENOMIC DNA]</scope>
    <source>
        <strain evidence="5 6">DCA2648</strain>
    </source>
</reference>
<dbReference type="PANTHER" id="PTHR43257:SF2">
    <property type="entry name" value="PYRUVATE DEHYDROGENASE E1 COMPONENT SUBUNIT BETA"/>
    <property type="match status" value="1"/>
</dbReference>
<dbReference type="Proteomes" id="UP000186455">
    <property type="component" value="Unassembled WGS sequence"/>
</dbReference>
<evidence type="ECO:0000256" key="1">
    <source>
        <dbReference type="ARBA" id="ARBA00001964"/>
    </source>
</evidence>
<dbReference type="InterPro" id="IPR033248">
    <property type="entry name" value="Transketolase_C"/>
</dbReference>
<dbReference type="RefSeq" id="WP_073782766.1">
    <property type="nucleotide sequence ID" value="NZ_CP108638.1"/>
</dbReference>
<organism evidence="5 6">
    <name type="scientific">Streptomyces uncialis</name>
    <dbReference type="NCBI Taxonomy" id="1048205"/>
    <lineage>
        <taxon>Bacteria</taxon>
        <taxon>Bacillati</taxon>
        <taxon>Actinomycetota</taxon>
        <taxon>Actinomycetes</taxon>
        <taxon>Kitasatosporales</taxon>
        <taxon>Streptomycetaceae</taxon>
        <taxon>Streptomyces</taxon>
    </lineage>
</organism>
<dbReference type="Gene3D" id="3.40.50.920">
    <property type="match status" value="1"/>
</dbReference>
<dbReference type="SMART" id="SM00861">
    <property type="entry name" value="Transket_pyr"/>
    <property type="match status" value="1"/>
</dbReference>
<evidence type="ECO:0000256" key="2">
    <source>
        <dbReference type="ARBA" id="ARBA00023002"/>
    </source>
</evidence>
<dbReference type="CDD" id="cd07036">
    <property type="entry name" value="TPP_PYR_E1-PDHc-beta_like"/>
    <property type="match status" value="1"/>
</dbReference>
<dbReference type="STRING" id="1048205.AB852_01420"/>
<dbReference type="SUPFAM" id="SSF52922">
    <property type="entry name" value="TK C-terminal domain-like"/>
    <property type="match status" value="1"/>
</dbReference>